<evidence type="ECO:0000313" key="9">
    <source>
        <dbReference type="Proteomes" id="UP000278807"/>
    </source>
</evidence>
<feature type="domain" description="TGF-beta family profile" evidence="7">
    <location>
        <begin position="262"/>
        <end position="397"/>
    </location>
</feature>
<dbReference type="Gene3D" id="2.10.90.10">
    <property type="entry name" value="Cystine-knot cytokines"/>
    <property type="match status" value="1"/>
</dbReference>
<dbReference type="WBParaSite" id="HNAJ_0000821601-mRNA-1">
    <property type="protein sequence ID" value="HNAJ_0000821601-mRNA-1"/>
    <property type="gene ID" value="HNAJ_0000821601"/>
</dbReference>
<evidence type="ECO:0000256" key="5">
    <source>
        <dbReference type="ARBA" id="ARBA00023157"/>
    </source>
</evidence>
<reference evidence="8 9" key="2">
    <citation type="submission" date="2018-11" db="EMBL/GenBank/DDBJ databases">
        <authorList>
            <consortium name="Pathogen Informatics"/>
        </authorList>
    </citation>
    <scope>NUCLEOTIDE SEQUENCE [LARGE SCALE GENOMIC DNA]</scope>
</reference>
<dbReference type="Pfam" id="PF00688">
    <property type="entry name" value="TGFb_propeptide"/>
    <property type="match status" value="1"/>
</dbReference>
<evidence type="ECO:0000313" key="10">
    <source>
        <dbReference type="WBParaSite" id="HNAJ_0000821601-mRNA-1"/>
    </source>
</evidence>
<dbReference type="SMART" id="SM00204">
    <property type="entry name" value="TGFB"/>
    <property type="match status" value="1"/>
</dbReference>
<dbReference type="GO" id="GO:0005615">
    <property type="term" value="C:extracellular space"/>
    <property type="evidence" value="ECO:0007669"/>
    <property type="project" value="TreeGrafter"/>
</dbReference>
<dbReference type="InterPro" id="IPR029034">
    <property type="entry name" value="Cystine-knot_cytokine"/>
</dbReference>
<dbReference type="InterPro" id="IPR001111">
    <property type="entry name" value="TGF-b_propeptide"/>
</dbReference>
<comment type="subcellular location">
    <subcellularLocation>
        <location evidence="1">Secreted</location>
    </subcellularLocation>
</comment>
<dbReference type="PANTHER" id="PTHR11848:SF308">
    <property type="entry name" value="BMP-LIKE PROTEIN UNC-129"/>
    <property type="match status" value="1"/>
</dbReference>
<dbReference type="EMBL" id="UZAE01012224">
    <property type="protein sequence ID" value="VDO04086.1"/>
    <property type="molecule type" value="Genomic_DNA"/>
</dbReference>
<keyword evidence="9" id="KW-1185">Reference proteome</keyword>
<comment type="similarity">
    <text evidence="2 6">Belongs to the TGF-beta family.</text>
</comment>
<dbReference type="InterPro" id="IPR001839">
    <property type="entry name" value="TGF-b_C"/>
</dbReference>
<dbReference type="GO" id="GO:0008083">
    <property type="term" value="F:growth factor activity"/>
    <property type="evidence" value="ECO:0007669"/>
    <property type="project" value="UniProtKB-KW"/>
</dbReference>
<dbReference type="InterPro" id="IPR015615">
    <property type="entry name" value="TGF-beta-rel"/>
</dbReference>
<evidence type="ECO:0000313" key="8">
    <source>
        <dbReference type="EMBL" id="VDO04086.1"/>
    </source>
</evidence>
<dbReference type="Proteomes" id="UP000278807">
    <property type="component" value="Unassembled WGS sequence"/>
</dbReference>
<dbReference type="STRING" id="102285.A0A0R3TLS7"/>
<dbReference type="CDD" id="cd13756">
    <property type="entry name" value="TGF_beta_BMPs_GDFs"/>
    <property type="match status" value="1"/>
</dbReference>
<evidence type="ECO:0000256" key="4">
    <source>
        <dbReference type="ARBA" id="ARBA00023030"/>
    </source>
</evidence>
<sequence>MGVEGEVLQLGQRRTPPDFMMRLYKSMTDDRGRSSNPAPFYADSVIAFLDESKKCDSVLPYKYFFNITHLPPNTIPTQAELHLYRDIGRDFKRDSNDFKSQFALRRAAKLCSFIFLKLYFVKIDAEGKETLELIEIKRIFRHFYGWMVFNANKILNYWLQSNQNNRGLVLKATNCDGTPIKERDDVDVIQPNNPNARRLQPSLIVYCRTWPPRKSRSNAVQSKDNGIAAEDVVLNDPWHYNRLYMQDYPQSKPTSTPQFLKRSKRNNVHLKRSRQRQCRRRKMIIDFSKLNMTDWILAPVTIDAGVCVGTCAFPLGKESNPTNHAVIQSVWSRYLQSIGSAGLTSVDTQKARVLTPPPLPCCVPHELDDLPMLFFQADNQVVLNHRPDMIVRSCGCR</sequence>
<dbReference type="GO" id="GO:0005125">
    <property type="term" value="F:cytokine activity"/>
    <property type="evidence" value="ECO:0007669"/>
    <property type="project" value="TreeGrafter"/>
</dbReference>
<evidence type="ECO:0000256" key="3">
    <source>
        <dbReference type="ARBA" id="ARBA00022525"/>
    </source>
</evidence>
<keyword evidence="4 6" id="KW-0339">Growth factor</keyword>
<dbReference type="AlphaFoldDB" id="A0A0R3TLS7"/>
<accession>A0A0R3TLS7</accession>
<dbReference type="SUPFAM" id="SSF57501">
    <property type="entry name" value="Cystine-knot cytokines"/>
    <property type="match status" value="1"/>
</dbReference>
<keyword evidence="5" id="KW-1015">Disulfide bond</keyword>
<gene>
    <name evidence="8" type="ORF">HNAJ_LOCUS8212</name>
</gene>
<dbReference type="Gene3D" id="2.60.120.970">
    <property type="match status" value="1"/>
</dbReference>
<dbReference type="OrthoDB" id="5987191at2759"/>
<dbReference type="PANTHER" id="PTHR11848">
    <property type="entry name" value="TGF-BETA FAMILY"/>
    <property type="match status" value="1"/>
</dbReference>
<proteinExistence type="inferred from homology"/>
<protein>
    <submittedName>
        <fullName evidence="10">TGF_BETA_2 domain-containing protein</fullName>
    </submittedName>
</protein>
<dbReference type="PROSITE" id="PS51362">
    <property type="entry name" value="TGF_BETA_2"/>
    <property type="match status" value="1"/>
</dbReference>
<dbReference type="Pfam" id="PF00019">
    <property type="entry name" value="TGF_beta"/>
    <property type="match status" value="1"/>
</dbReference>
<organism evidence="10">
    <name type="scientific">Rodentolepis nana</name>
    <name type="common">Dwarf tapeworm</name>
    <name type="synonym">Hymenolepis nana</name>
    <dbReference type="NCBI Taxonomy" id="102285"/>
    <lineage>
        <taxon>Eukaryota</taxon>
        <taxon>Metazoa</taxon>
        <taxon>Spiralia</taxon>
        <taxon>Lophotrochozoa</taxon>
        <taxon>Platyhelminthes</taxon>
        <taxon>Cestoda</taxon>
        <taxon>Eucestoda</taxon>
        <taxon>Cyclophyllidea</taxon>
        <taxon>Hymenolepididae</taxon>
        <taxon>Rodentolepis</taxon>
    </lineage>
</organism>
<keyword evidence="3" id="KW-0964">Secreted</keyword>
<evidence type="ECO:0000256" key="6">
    <source>
        <dbReference type="RuleBase" id="RU000354"/>
    </source>
</evidence>
<evidence type="ECO:0000259" key="7">
    <source>
        <dbReference type="PROSITE" id="PS51362"/>
    </source>
</evidence>
<reference evidence="10" key="1">
    <citation type="submission" date="2017-02" db="UniProtKB">
        <authorList>
            <consortium name="WormBaseParasite"/>
        </authorList>
    </citation>
    <scope>IDENTIFICATION</scope>
</reference>
<name>A0A0R3TLS7_RODNA</name>
<evidence type="ECO:0000256" key="1">
    <source>
        <dbReference type="ARBA" id="ARBA00004613"/>
    </source>
</evidence>
<evidence type="ECO:0000256" key="2">
    <source>
        <dbReference type="ARBA" id="ARBA00006656"/>
    </source>
</evidence>